<dbReference type="KEGG" id="kme:H0A61_01760"/>
<dbReference type="RefSeq" id="WP_206706756.1">
    <property type="nucleotide sequence ID" value="NZ_CP059066.1"/>
</dbReference>
<dbReference type="PANTHER" id="PTHR40278:SF1">
    <property type="entry name" value="DNA UTILIZATION PROTEIN HOFN"/>
    <property type="match status" value="1"/>
</dbReference>
<dbReference type="AlphaFoldDB" id="A0A8A0RPR6"/>
<dbReference type="EMBL" id="CP059066">
    <property type="protein sequence ID" value="QSQ09397.1"/>
    <property type="molecule type" value="Genomic_DNA"/>
</dbReference>
<dbReference type="Proteomes" id="UP000662904">
    <property type="component" value="Chromosome"/>
</dbReference>
<accession>A0A8A0RPR6</accession>
<sequence length="142" mass="16013">MLESEISVRLRVLQDLNEQAGVFISFLEEEKEISRSIGEIEKEISLILTLKDQGIQGSRIMKEISAVVPSDVKLTQLSVSEEKGLVISGITESNSSIAQFMVNLENSRYFEEIRLSYIKREDNKGETDTLLFELAGELEGRD</sequence>
<organism evidence="1 2">
    <name type="scientific">Koleobacter methoxysyntrophicus</name>
    <dbReference type="NCBI Taxonomy" id="2751313"/>
    <lineage>
        <taxon>Bacteria</taxon>
        <taxon>Bacillati</taxon>
        <taxon>Bacillota</taxon>
        <taxon>Clostridia</taxon>
        <taxon>Koleobacterales</taxon>
        <taxon>Koleobacteraceae</taxon>
        <taxon>Koleobacter</taxon>
    </lineage>
</organism>
<dbReference type="InterPro" id="IPR007813">
    <property type="entry name" value="PilN"/>
</dbReference>
<protein>
    <submittedName>
        <fullName evidence="1">Uncharacterized protein</fullName>
    </submittedName>
</protein>
<reference evidence="1" key="1">
    <citation type="submission" date="2020-07" db="EMBL/GenBank/DDBJ databases">
        <title>Koleobacter methoxysyntrophicus gen. nov., sp. nov., a novel anaerobic bacterium isolated from deep subsurface oil field and proposal of Koleobacterales ord. nov. in the phylum Firmicutes.</title>
        <authorList>
            <person name="Sakamoto S."/>
            <person name="Tamaki H."/>
        </authorList>
    </citation>
    <scope>NUCLEOTIDE SEQUENCE</scope>
    <source>
        <strain evidence="1">NRmbB1</strain>
    </source>
</reference>
<name>A0A8A0RPR6_9FIRM</name>
<keyword evidence="2" id="KW-1185">Reference proteome</keyword>
<dbReference type="InterPro" id="IPR052534">
    <property type="entry name" value="Extracell_DNA_Util/SecSys_Comp"/>
</dbReference>
<dbReference type="PANTHER" id="PTHR40278">
    <property type="entry name" value="DNA UTILIZATION PROTEIN HOFN"/>
    <property type="match status" value="1"/>
</dbReference>
<gene>
    <name evidence="1" type="ORF">H0A61_01760</name>
</gene>
<evidence type="ECO:0000313" key="1">
    <source>
        <dbReference type="EMBL" id="QSQ09397.1"/>
    </source>
</evidence>
<proteinExistence type="predicted"/>
<evidence type="ECO:0000313" key="2">
    <source>
        <dbReference type="Proteomes" id="UP000662904"/>
    </source>
</evidence>
<dbReference type="Pfam" id="PF05137">
    <property type="entry name" value="PilN"/>
    <property type="match status" value="1"/>
</dbReference>